<gene>
    <name evidence="10" type="ORF">EIN_283690</name>
</gene>
<dbReference type="OMA" id="EVCCIHP"/>
<dbReference type="InterPro" id="IPR050970">
    <property type="entry name" value="Cl_channel_volt-gated"/>
</dbReference>
<organism evidence="10 11">
    <name type="scientific">Entamoeba invadens IP1</name>
    <dbReference type="NCBI Taxonomy" id="370355"/>
    <lineage>
        <taxon>Eukaryota</taxon>
        <taxon>Amoebozoa</taxon>
        <taxon>Evosea</taxon>
        <taxon>Archamoebae</taxon>
        <taxon>Mastigamoebida</taxon>
        <taxon>Entamoebidae</taxon>
        <taxon>Entamoeba</taxon>
    </lineage>
</organism>
<feature type="transmembrane region" description="Helical" evidence="9">
    <location>
        <begin position="463"/>
        <end position="485"/>
    </location>
</feature>
<dbReference type="RefSeq" id="XP_004184169.1">
    <property type="nucleotide sequence ID" value="XM_004184121.1"/>
</dbReference>
<dbReference type="AlphaFoldDB" id="L7FLS6"/>
<evidence type="ECO:0000313" key="10">
    <source>
        <dbReference type="EMBL" id="ELP84823.1"/>
    </source>
</evidence>
<keyword evidence="2" id="KW-0813">Transport</keyword>
<keyword evidence="11" id="KW-1185">Reference proteome</keyword>
<dbReference type="Gene3D" id="3.10.580.10">
    <property type="entry name" value="CBS-domain"/>
    <property type="match status" value="1"/>
</dbReference>
<keyword evidence="7 9" id="KW-0472">Membrane</keyword>
<feature type="transmembrane region" description="Helical" evidence="9">
    <location>
        <begin position="128"/>
        <end position="150"/>
    </location>
</feature>
<dbReference type="GeneID" id="14883875"/>
<comment type="subcellular location">
    <subcellularLocation>
        <location evidence="1">Membrane</location>
        <topology evidence="1">Multi-pass membrane protein</topology>
    </subcellularLocation>
</comment>
<feature type="transmembrane region" description="Helical" evidence="9">
    <location>
        <begin position="396"/>
        <end position="416"/>
    </location>
</feature>
<feature type="transmembrane region" description="Helical" evidence="9">
    <location>
        <begin position="356"/>
        <end position="376"/>
    </location>
</feature>
<evidence type="ECO:0000256" key="2">
    <source>
        <dbReference type="ARBA" id="ARBA00022448"/>
    </source>
</evidence>
<dbReference type="VEuPathDB" id="AmoebaDB:EIN_283690"/>
<feature type="transmembrane region" description="Helical" evidence="9">
    <location>
        <begin position="315"/>
        <end position="336"/>
    </location>
</feature>
<dbReference type="KEGG" id="eiv:EIN_283690"/>
<dbReference type="InterPro" id="IPR014743">
    <property type="entry name" value="Cl-channel_core"/>
</dbReference>
<keyword evidence="6" id="KW-0406">Ion transport</keyword>
<evidence type="ECO:0000256" key="7">
    <source>
        <dbReference type="ARBA" id="ARBA00023136"/>
    </source>
</evidence>
<dbReference type="OrthoDB" id="4564at2759"/>
<evidence type="ECO:0000256" key="9">
    <source>
        <dbReference type="SAM" id="Phobius"/>
    </source>
</evidence>
<protein>
    <submittedName>
        <fullName evidence="10">Chloride channel type clc, putative</fullName>
    </submittedName>
</protein>
<keyword evidence="3 9" id="KW-0812">Transmembrane</keyword>
<dbReference type="InterPro" id="IPR001807">
    <property type="entry name" value="ClC"/>
</dbReference>
<dbReference type="Gene3D" id="1.10.3080.10">
    <property type="entry name" value="Clc chloride channel"/>
    <property type="match status" value="1"/>
</dbReference>
<dbReference type="GO" id="GO:0005247">
    <property type="term" value="F:voltage-gated chloride channel activity"/>
    <property type="evidence" value="ECO:0007669"/>
    <property type="project" value="TreeGrafter"/>
</dbReference>
<dbReference type="Pfam" id="PF00654">
    <property type="entry name" value="Voltage_CLC"/>
    <property type="match status" value="1"/>
</dbReference>
<dbReference type="SUPFAM" id="SSF81340">
    <property type="entry name" value="Clc chloride channel"/>
    <property type="match status" value="1"/>
</dbReference>
<evidence type="ECO:0000256" key="4">
    <source>
        <dbReference type="ARBA" id="ARBA00022737"/>
    </source>
</evidence>
<feature type="transmembrane region" description="Helical" evidence="9">
    <location>
        <begin position="423"/>
        <end position="443"/>
    </location>
</feature>
<keyword evidence="8" id="KW-0868">Chloride</keyword>
<proteinExistence type="predicted"/>
<dbReference type="PRINTS" id="PR00762">
    <property type="entry name" value="CLCHANNEL"/>
</dbReference>
<dbReference type="GO" id="GO:0016020">
    <property type="term" value="C:membrane"/>
    <property type="evidence" value="ECO:0007669"/>
    <property type="project" value="UniProtKB-SubCell"/>
</dbReference>
<evidence type="ECO:0000256" key="3">
    <source>
        <dbReference type="ARBA" id="ARBA00022692"/>
    </source>
</evidence>
<feature type="transmembrane region" description="Helical" evidence="9">
    <location>
        <begin position="85"/>
        <end position="107"/>
    </location>
</feature>
<dbReference type="InterPro" id="IPR046342">
    <property type="entry name" value="CBS_dom_sf"/>
</dbReference>
<evidence type="ECO:0000256" key="6">
    <source>
        <dbReference type="ARBA" id="ARBA00023065"/>
    </source>
</evidence>
<dbReference type="EMBL" id="KB207106">
    <property type="protein sequence ID" value="ELP84823.1"/>
    <property type="molecule type" value="Genomic_DNA"/>
</dbReference>
<accession>L7FLS6</accession>
<keyword evidence="4" id="KW-0677">Repeat</keyword>
<evidence type="ECO:0000313" key="11">
    <source>
        <dbReference type="Proteomes" id="UP000014680"/>
    </source>
</evidence>
<keyword evidence="5 9" id="KW-1133">Transmembrane helix</keyword>
<sequence>MEIEMDTHTPTLQNRKLEEDMFEINGAMDQHEKDPVGDNVLVKVKIDPDESKKIVRYNEYPIIKKLKNILLFRVFGYKGTLVHVMALYFLLLSIISALIGSTMDICIDQIFQLRKWLLGLYDARWFKILIWMLFTMIGSTLAFLVTKYISPAAGGSGVSEVKVTILGVNIPGLLTFRTLVAKVVGLIIAIGSGLWCGKVGPFIHIASCVAANLTHLPCFKFLRKSNDLFVQMIAIAAGCGVSSNFGTIIGGLLFSVEVTAAYYPVRNYWFATFTSVISGLVFRTITNLYRHNYDTLFLGLLNIKYTFPAIRYREIGIGLLMGVICSFFAIFFVKFVSTIFNTKLYLRIYKLGRIPYFYLFLVALFTAVVTSPWGNISPLGLSTNQTLAVLFDNKSLVNTFGEHYLIALVICFFARFTITSLSVSLPVPVGLFATNIVVGSILGRFVGEVFETWGWENSLGPSGFALMGGACYVASLTQTFSAAIVVSELVDNVQLMIPLLIGTIFAISIARLFSYGVYDQVTIDKKLPYIPDIQYSTPQSAEMVMDTDMIPVPECTNIMELQKIVDGLKTVVERSLPVVDTRDGRVLLGQIKLSEIRRILTVTLPESVAGKFMLDYKECPLVVLRHTPLSEVYMLFVAAQVDSAFVTHNGRLMGEINKKCLNQAIEKQMNILF</sequence>
<evidence type="ECO:0000256" key="5">
    <source>
        <dbReference type="ARBA" id="ARBA00022989"/>
    </source>
</evidence>
<name>L7FLS6_ENTIV</name>
<feature type="transmembrane region" description="Helical" evidence="9">
    <location>
        <begin position="497"/>
        <end position="518"/>
    </location>
</feature>
<evidence type="ECO:0000256" key="8">
    <source>
        <dbReference type="ARBA" id="ARBA00023214"/>
    </source>
</evidence>
<dbReference type="Proteomes" id="UP000014680">
    <property type="component" value="Unassembled WGS sequence"/>
</dbReference>
<feature type="transmembrane region" description="Helical" evidence="9">
    <location>
        <begin position="268"/>
        <end position="289"/>
    </location>
</feature>
<dbReference type="PANTHER" id="PTHR45720">
    <property type="entry name" value="CHLORIDE CHANNEL PROTEIN 2"/>
    <property type="match status" value="1"/>
</dbReference>
<evidence type="ECO:0000256" key="1">
    <source>
        <dbReference type="ARBA" id="ARBA00004141"/>
    </source>
</evidence>
<dbReference type="PANTHER" id="PTHR45720:SF10">
    <property type="entry name" value="CHLORIDE CHANNEL PROTEIN 2"/>
    <property type="match status" value="1"/>
</dbReference>
<dbReference type="SUPFAM" id="SSF54631">
    <property type="entry name" value="CBS-domain pair"/>
    <property type="match status" value="1"/>
</dbReference>
<feature type="transmembrane region" description="Helical" evidence="9">
    <location>
        <begin position="228"/>
        <end position="256"/>
    </location>
</feature>
<reference evidence="10 11" key="1">
    <citation type="submission" date="2012-10" db="EMBL/GenBank/DDBJ databases">
        <authorList>
            <person name="Zafar N."/>
            <person name="Inman J."/>
            <person name="Hall N."/>
            <person name="Lorenzi H."/>
            <person name="Caler E."/>
        </authorList>
    </citation>
    <scope>NUCLEOTIDE SEQUENCE [LARGE SCALE GENOMIC DNA]</scope>
    <source>
        <strain evidence="10 11">IP1</strain>
    </source>
</reference>